<feature type="compositionally biased region" description="Basic and acidic residues" evidence="1">
    <location>
        <begin position="96"/>
        <end position="105"/>
    </location>
</feature>
<organism evidence="2 3">
    <name type="scientific">Planobispora rosea</name>
    <dbReference type="NCBI Taxonomy" id="35762"/>
    <lineage>
        <taxon>Bacteria</taxon>
        <taxon>Bacillati</taxon>
        <taxon>Actinomycetota</taxon>
        <taxon>Actinomycetes</taxon>
        <taxon>Streptosporangiales</taxon>
        <taxon>Streptosporangiaceae</taxon>
        <taxon>Planobispora</taxon>
    </lineage>
</organism>
<dbReference type="EMBL" id="BOOI01000097">
    <property type="protein sequence ID" value="GIH88996.1"/>
    <property type="molecule type" value="Genomic_DNA"/>
</dbReference>
<feature type="region of interest" description="Disordered" evidence="1">
    <location>
        <begin position="1"/>
        <end position="105"/>
    </location>
</feature>
<dbReference type="Proteomes" id="UP000655044">
    <property type="component" value="Unassembled WGS sequence"/>
</dbReference>
<sequence>MTGSPAAPRSGLQTFNVRQSKPSPGRQTGGTPGAGGNCGGAVPKATASRTPPQLFGGTGARKRSPPFGAAANGIPLNETMPSPLQPSDQSHAGLHHSVDHVQDAI</sequence>
<keyword evidence="3" id="KW-1185">Reference proteome</keyword>
<name>A0A8J3WIM5_PLARO</name>
<evidence type="ECO:0000313" key="3">
    <source>
        <dbReference type="Proteomes" id="UP000655044"/>
    </source>
</evidence>
<proteinExistence type="predicted"/>
<evidence type="ECO:0000256" key="1">
    <source>
        <dbReference type="SAM" id="MobiDB-lite"/>
    </source>
</evidence>
<reference evidence="2" key="1">
    <citation type="submission" date="2021-01" db="EMBL/GenBank/DDBJ databases">
        <title>Whole genome shotgun sequence of Planobispora rosea NBRC 15558.</title>
        <authorList>
            <person name="Komaki H."/>
            <person name="Tamura T."/>
        </authorList>
    </citation>
    <scope>NUCLEOTIDE SEQUENCE</scope>
    <source>
        <strain evidence="2">NBRC 15558</strain>
    </source>
</reference>
<feature type="compositionally biased region" description="Gly residues" evidence="1">
    <location>
        <begin position="27"/>
        <end position="39"/>
    </location>
</feature>
<feature type="compositionally biased region" description="Polar residues" evidence="1">
    <location>
        <begin position="79"/>
        <end position="90"/>
    </location>
</feature>
<accession>A0A8J3WIM5</accession>
<protein>
    <submittedName>
        <fullName evidence="2">Uncharacterized protein</fullName>
    </submittedName>
</protein>
<feature type="compositionally biased region" description="Polar residues" evidence="1">
    <location>
        <begin position="11"/>
        <end position="22"/>
    </location>
</feature>
<dbReference type="AlphaFoldDB" id="A0A8J3WIM5"/>
<comment type="caution">
    <text evidence="2">The sequence shown here is derived from an EMBL/GenBank/DDBJ whole genome shotgun (WGS) entry which is preliminary data.</text>
</comment>
<evidence type="ECO:0000313" key="2">
    <source>
        <dbReference type="EMBL" id="GIH88996.1"/>
    </source>
</evidence>
<gene>
    <name evidence="2" type="ORF">Pro02_74040</name>
</gene>